<dbReference type="InterPro" id="IPR036010">
    <property type="entry name" value="2Fe-2S_ferredoxin-like_sf"/>
</dbReference>
<dbReference type="InterPro" id="IPR017938">
    <property type="entry name" value="Riboflavin_synthase-like_b-brl"/>
</dbReference>
<keyword evidence="6" id="KW-0408">Iron</keyword>
<dbReference type="Gene3D" id="3.40.50.80">
    <property type="entry name" value="Nucleotide-binding domain of ferredoxin-NADP reductase (FNR) module"/>
    <property type="match status" value="1"/>
</dbReference>
<reference evidence="10 11" key="1">
    <citation type="journal article" date="2019" name="Int. J. Syst. Evol. Microbiol.">
        <title>The Global Catalogue of Microorganisms (GCM) 10K type strain sequencing project: providing services to taxonomists for standard genome sequencing and annotation.</title>
        <authorList>
            <consortium name="The Broad Institute Genomics Platform"/>
            <consortium name="The Broad Institute Genome Sequencing Center for Infectious Disease"/>
            <person name="Wu L."/>
            <person name="Ma J."/>
        </authorList>
    </citation>
    <scope>NUCLEOTIDE SEQUENCE [LARGE SCALE GENOMIC DNA]</scope>
    <source>
        <strain evidence="10 11">JCM 13022</strain>
    </source>
</reference>
<evidence type="ECO:0000256" key="3">
    <source>
        <dbReference type="ARBA" id="ARBA00022714"/>
    </source>
</evidence>
<dbReference type="SUPFAM" id="SSF63380">
    <property type="entry name" value="Riboflavin synthase domain-like"/>
    <property type="match status" value="1"/>
</dbReference>
<evidence type="ECO:0000259" key="8">
    <source>
        <dbReference type="PROSITE" id="PS51085"/>
    </source>
</evidence>
<dbReference type="CDD" id="cd06185">
    <property type="entry name" value="PDR_like"/>
    <property type="match status" value="1"/>
</dbReference>
<dbReference type="PANTHER" id="PTHR47354:SF1">
    <property type="entry name" value="CARNITINE MONOOXYGENASE REDUCTASE SUBUNIT"/>
    <property type="match status" value="1"/>
</dbReference>
<dbReference type="Proteomes" id="UP001500467">
    <property type="component" value="Unassembled WGS sequence"/>
</dbReference>
<keyword evidence="7" id="KW-0411">Iron-sulfur</keyword>
<organism evidence="10 11">
    <name type="scientific">Prauserella alba</name>
    <dbReference type="NCBI Taxonomy" id="176898"/>
    <lineage>
        <taxon>Bacteria</taxon>
        <taxon>Bacillati</taxon>
        <taxon>Actinomycetota</taxon>
        <taxon>Actinomycetes</taxon>
        <taxon>Pseudonocardiales</taxon>
        <taxon>Pseudonocardiaceae</taxon>
        <taxon>Prauserella</taxon>
    </lineage>
</organism>
<evidence type="ECO:0000256" key="4">
    <source>
        <dbReference type="ARBA" id="ARBA00022723"/>
    </source>
</evidence>
<evidence type="ECO:0000313" key="10">
    <source>
        <dbReference type="EMBL" id="GAA1205370.1"/>
    </source>
</evidence>
<dbReference type="InterPro" id="IPR001041">
    <property type="entry name" value="2Fe-2S_ferredoxin-type"/>
</dbReference>
<evidence type="ECO:0000256" key="2">
    <source>
        <dbReference type="ARBA" id="ARBA00022630"/>
    </source>
</evidence>
<dbReference type="InterPro" id="IPR039261">
    <property type="entry name" value="FNR_nucleotide-bd"/>
</dbReference>
<feature type="domain" description="2Fe-2S ferredoxin-type" evidence="8">
    <location>
        <begin position="227"/>
        <end position="315"/>
    </location>
</feature>
<evidence type="ECO:0000256" key="6">
    <source>
        <dbReference type="ARBA" id="ARBA00023004"/>
    </source>
</evidence>
<evidence type="ECO:0000256" key="7">
    <source>
        <dbReference type="ARBA" id="ARBA00023014"/>
    </source>
</evidence>
<dbReference type="SUPFAM" id="SSF52343">
    <property type="entry name" value="Ferredoxin reductase-like, C-terminal NADP-linked domain"/>
    <property type="match status" value="1"/>
</dbReference>
<comment type="cofactor">
    <cofactor evidence="1">
        <name>FAD</name>
        <dbReference type="ChEBI" id="CHEBI:57692"/>
    </cofactor>
</comment>
<feature type="domain" description="FAD-binding FR-type" evidence="9">
    <location>
        <begin position="1"/>
        <end position="102"/>
    </location>
</feature>
<dbReference type="PROSITE" id="PS00197">
    <property type="entry name" value="2FE2S_FER_1"/>
    <property type="match status" value="1"/>
</dbReference>
<dbReference type="Gene3D" id="3.10.20.30">
    <property type="match status" value="1"/>
</dbReference>
<proteinExistence type="predicted"/>
<dbReference type="EMBL" id="BAAALM010000007">
    <property type="protein sequence ID" value="GAA1205370.1"/>
    <property type="molecule type" value="Genomic_DNA"/>
</dbReference>
<evidence type="ECO:0000256" key="5">
    <source>
        <dbReference type="ARBA" id="ARBA00023002"/>
    </source>
</evidence>
<evidence type="ECO:0000313" key="11">
    <source>
        <dbReference type="Proteomes" id="UP001500467"/>
    </source>
</evidence>
<keyword evidence="4" id="KW-0479">Metal-binding</keyword>
<accession>A0ABN1VEQ3</accession>
<dbReference type="Gene3D" id="2.40.30.10">
    <property type="entry name" value="Translation factors"/>
    <property type="match status" value="1"/>
</dbReference>
<dbReference type="InterPro" id="IPR006058">
    <property type="entry name" value="2Fe2S_fd_BS"/>
</dbReference>
<dbReference type="InterPro" id="IPR050415">
    <property type="entry name" value="MRET"/>
</dbReference>
<evidence type="ECO:0000256" key="1">
    <source>
        <dbReference type="ARBA" id="ARBA00001974"/>
    </source>
</evidence>
<sequence length="315" mass="33563">MTRTMRLMRQTWLSERIIELRLAPIDGEPLPGWTPGAHITLHLPNGTSREYSLCEGPAGDSEWTVAVLHEANSRGGSAFVHRDLRVGALLDVDGPRNNFPLEPAEHVTLIAGGIGITPIKAMAEQLSGSGTEWSLLYCGHSRSTMAFLDDLCAIAGDRLSIHCDDERGGPPDLASVLAGRPPGGHVYCCGPEPMLAAVRDVLGDSPELHLERFRAEPAESPDPAEESSFDVVCAGSGTRIAVPQHTSIVEALEAAGVGVPTSCREGICGTCETKVLSGEPEHRDHVLSPAEKESAETILPCVSRCRSAELVLDIS</sequence>
<evidence type="ECO:0000259" key="9">
    <source>
        <dbReference type="PROSITE" id="PS51384"/>
    </source>
</evidence>
<protein>
    <submittedName>
        <fullName evidence="10">PDR/VanB family oxidoreductase</fullName>
    </submittedName>
</protein>
<gene>
    <name evidence="10" type="ORF">GCM10009675_25210</name>
</gene>
<keyword evidence="3" id="KW-0001">2Fe-2S</keyword>
<dbReference type="PRINTS" id="PR00409">
    <property type="entry name" value="PHDIOXRDTASE"/>
</dbReference>
<name>A0ABN1VEQ3_9PSEU</name>
<keyword evidence="2" id="KW-0285">Flavoprotein</keyword>
<dbReference type="PROSITE" id="PS51384">
    <property type="entry name" value="FAD_FR"/>
    <property type="match status" value="1"/>
</dbReference>
<dbReference type="SUPFAM" id="SSF54292">
    <property type="entry name" value="2Fe-2S ferredoxin-like"/>
    <property type="match status" value="1"/>
</dbReference>
<dbReference type="InterPro" id="IPR017927">
    <property type="entry name" value="FAD-bd_FR_type"/>
</dbReference>
<dbReference type="PANTHER" id="PTHR47354">
    <property type="entry name" value="NADH OXIDOREDUCTASE HCR"/>
    <property type="match status" value="1"/>
</dbReference>
<dbReference type="PROSITE" id="PS51085">
    <property type="entry name" value="2FE2S_FER_2"/>
    <property type="match status" value="1"/>
</dbReference>
<keyword evidence="11" id="KW-1185">Reference proteome</keyword>
<dbReference type="CDD" id="cd00207">
    <property type="entry name" value="fer2"/>
    <property type="match status" value="1"/>
</dbReference>
<dbReference type="InterPro" id="IPR012675">
    <property type="entry name" value="Beta-grasp_dom_sf"/>
</dbReference>
<keyword evidence="5" id="KW-0560">Oxidoreductase</keyword>
<dbReference type="Pfam" id="PF00111">
    <property type="entry name" value="Fer2"/>
    <property type="match status" value="1"/>
</dbReference>
<comment type="caution">
    <text evidence="10">The sequence shown here is derived from an EMBL/GenBank/DDBJ whole genome shotgun (WGS) entry which is preliminary data.</text>
</comment>